<comment type="function">
    <text evidence="9">The phosphoenolpyruvate-dependent sugar phosphotransferase system (sugar PTS), a major carbohydrate active transport system, catalyzes the phosphorylation of incoming sugar substrates concomitantly with their translocation across the cell membrane. The enzyme II UlaABC PTS system is involved in ascorbate transport.</text>
</comment>
<dbReference type="SUPFAM" id="SSF52794">
    <property type="entry name" value="PTS system IIB component-like"/>
    <property type="match status" value="1"/>
</dbReference>
<reference evidence="15 16" key="1">
    <citation type="submission" date="2017-10" db="EMBL/GenBank/DDBJ databases">
        <title>FDA dAtabase for Regulatory Grade micrObial Sequences (FDA-ARGOS): Supporting development and validation of Infectious Disease Dx tests.</title>
        <authorList>
            <person name="Campos J."/>
            <person name="Goldberg B."/>
            <person name="Tallon L.J."/>
            <person name="Sadzewicz L."/>
            <person name="Sengamalay N."/>
            <person name="Ott S."/>
            <person name="Godinez A."/>
            <person name="Nagaraj S."/>
            <person name="Vyas G."/>
            <person name="Aluvathingal J."/>
            <person name="Nadendla S."/>
            <person name="Geyer C."/>
            <person name="Nandy P."/>
            <person name="Hobson J."/>
            <person name="Sichtig H."/>
        </authorList>
    </citation>
    <scope>NUCLEOTIDE SEQUENCE [LARGE SCALE GENOMIC DNA]</scope>
    <source>
        <strain evidence="15 16">FDAARGOS_185</strain>
    </source>
</reference>
<dbReference type="SUPFAM" id="SSF55804">
    <property type="entry name" value="Phoshotransferase/anion transport protein"/>
    <property type="match status" value="1"/>
</dbReference>
<evidence type="ECO:0000256" key="9">
    <source>
        <dbReference type="ARBA" id="ARBA00037387"/>
    </source>
</evidence>
<evidence type="ECO:0000256" key="11">
    <source>
        <dbReference type="ARBA" id="ARBA00042072"/>
    </source>
</evidence>
<evidence type="ECO:0000313" key="15">
    <source>
        <dbReference type="EMBL" id="TRZ28403.1"/>
    </source>
</evidence>
<dbReference type="Pfam" id="PF00874">
    <property type="entry name" value="PRD"/>
    <property type="match status" value="1"/>
</dbReference>
<dbReference type="GO" id="GO:0006355">
    <property type="term" value="P:regulation of DNA-templated transcription"/>
    <property type="evidence" value="ECO:0007669"/>
    <property type="project" value="InterPro"/>
</dbReference>
<protein>
    <recommendedName>
        <fullName evidence="10">Ascorbate-specific PTS system EIIA component</fullName>
    </recommendedName>
    <alternativeName>
        <fullName evidence="11">Ascorbate-specific phosphotransferase enzyme IIA component</fullName>
    </alternativeName>
</protein>
<evidence type="ECO:0000259" key="12">
    <source>
        <dbReference type="PROSITE" id="PS51094"/>
    </source>
</evidence>
<dbReference type="Proteomes" id="UP000316316">
    <property type="component" value="Unassembled WGS sequence"/>
</dbReference>
<dbReference type="RefSeq" id="WP_016177947.1">
    <property type="nucleotide sequence ID" value="NZ_CAAKOH010000157.1"/>
</dbReference>
<evidence type="ECO:0000259" key="14">
    <source>
        <dbReference type="PROSITE" id="PS51372"/>
    </source>
</evidence>
<evidence type="ECO:0000256" key="2">
    <source>
        <dbReference type="ARBA" id="ARBA00022448"/>
    </source>
</evidence>
<dbReference type="PROSITE" id="PS51099">
    <property type="entry name" value="PTS_EIIB_TYPE_2"/>
    <property type="match status" value="1"/>
</dbReference>
<dbReference type="InterPro" id="IPR016152">
    <property type="entry name" value="PTrfase/Anion_transptr"/>
</dbReference>
<dbReference type="InterPro" id="IPR036634">
    <property type="entry name" value="PRD_sf"/>
</dbReference>
<evidence type="ECO:0000256" key="8">
    <source>
        <dbReference type="ARBA" id="ARBA00023159"/>
    </source>
</evidence>
<evidence type="ECO:0000256" key="10">
    <source>
        <dbReference type="ARBA" id="ARBA00041175"/>
    </source>
</evidence>
<dbReference type="GO" id="GO:0005737">
    <property type="term" value="C:cytoplasm"/>
    <property type="evidence" value="ECO:0007669"/>
    <property type="project" value="UniProtKB-SubCell"/>
</dbReference>
<dbReference type="InterPro" id="IPR051351">
    <property type="entry name" value="Ascorbate-PTS_EIIA_comp"/>
</dbReference>
<name>A0A8B5VTF2_ENTAV</name>
<evidence type="ECO:0000256" key="7">
    <source>
        <dbReference type="ARBA" id="ARBA00022777"/>
    </source>
</evidence>
<dbReference type="Pfam" id="PF00359">
    <property type="entry name" value="PTS_EIIA_2"/>
    <property type="match status" value="1"/>
</dbReference>
<keyword evidence="5" id="KW-0808">Transferase</keyword>
<keyword evidence="3" id="KW-0963">Cytoplasm</keyword>
<dbReference type="InterPro" id="IPR011608">
    <property type="entry name" value="PRD"/>
</dbReference>
<dbReference type="EMBL" id="PDXQ01000002">
    <property type="protein sequence ID" value="TRZ28403.1"/>
    <property type="molecule type" value="Genomic_DNA"/>
</dbReference>
<feature type="domain" description="PRD" evidence="14">
    <location>
        <begin position="285"/>
        <end position="392"/>
    </location>
</feature>
<dbReference type="Gene3D" id="3.40.50.2300">
    <property type="match status" value="1"/>
</dbReference>
<evidence type="ECO:0000313" key="16">
    <source>
        <dbReference type="Proteomes" id="UP000316316"/>
    </source>
</evidence>
<dbReference type="CDD" id="cd00211">
    <property type="entry name" value="PTS_IIA_fru"/>
    <property type="match status" value="1"/>
</dbReference>
<keyword evidence="2" id="KW-0813">Transport</keyword>
<evidence type="ECO:0000256" key="4">
    <source>
        <dbReference type="ARBA" id="ARBA00022553"/>
    </source>
</evidence>
<comment type="subcellular location">
    <subcellularLocation>
        <location evidence="1">Cytoplasm</location>
    </subcellularLocation>
</comment>
<evidence type="ECO:0000256" key="5">
    <source>
        <dbReference type="ARBA" id="ARBA00022679"/>
    </source>
</evidence>
<dbReference type="Pfam" id="PF05043">
    <property type="entry name" value="Mga"/>
    <property type="match status" value="1"/>
</dbReference>
<keyword evidence="7" id="KW-0418">Kinase</keyword>
<dbReference type="Gene3D" id="3.40.930.10">
    <property type="entry name" value="Mannitol-specific EII, Chain A"/>
    <property type="match status" value="1"/>
</dbReference>
<keyword evidence="4" id="KW-0597">Phosphoprotein</keyword>
<evidence type="ECO:0000256" key="1">
    <source>
        <dbReference type="ARBA" id="ARBA00004496"/>
    </source>
</evidence>
<dbReference type="Gene3D" id="1.10.1790.10">
    <property type="entry name" value="PRD domain"/>
    <property type="match status" value="1"/>
</dbReference>
<keyword evidence="6" id="KW-0598">Phosphotransferase system</keyword>
<dbReference type="InterPro" id="IPR013011">
    <property type="entry name" value="PTS_EIIB_2"/>
</dbReference>
<feature type="domain" description="PTS EIIB type-2" evidence="13">
    <location>
        <begin position="397"/>
        <end position="486"/>
    </location>
</feature>
<dbReference type="InterPro" id="IPR036388">
    <property type="entry name" value="WH-like_DNA-bd_sf"/>
</dbReference>
<accession>A0A8B5VTF2</accession>
<evidence type="ECO:0000259" key="13">
    <source>
        <dbReference type="PROSITE" id="PS51099"/>
    </source>
</evidence>
<dbReference type="AlphaFoldDB" id="A0A8B5VTF2"/>
<dbReference type="CDD" id="cd05568">
    <property type="entry name" value="PTS_IIB_bgl_like"/>
    <property type="match status" value="1"/>
</dbReference>
<dbReference type="GO" id="GO:0009401">
    <property type="term" value="P:phosphoenolpyruvate-dependent sugar phosphotransferase system"/>
    <property type="evidence" value="ECO:0007669"/>
    <property type="project" value="UniProtKB-KW"/>
</dbReference>
<dbReference type="GO" id="GO:0008982">
    <property type="term" value="F:protein-N(PI)-phosphohistidine-sugar phosphotransferase activity"/>
    <property type="evidence" value="ECO:0007669"/>
    <property type="project" value="InterPro"/>
</dbReference>
<dbReference type="PROSITE" id="PS51094">
    <property type="entry name" value="PTS_EIIA_TYPE_2"/>
    <property type="match status" value="1"/>
</dbReference>
<dbReference type="PROSITE" id="PS51372">
    <property type="entry name" value="PRD_2"/>
    <property type="match status" value="1"/>
</dbReference>
<dbReference type="SUPFAM" id="SSF63520">
    <property type="entry name" value="PTS-regulatory domain, PRD"/>
    <property type="match status" value="1"/>
</dbReference>
<sequence length="687" mass="79875">MIDSQDLSILQEIAFRDQRNTAELERKFLLTRRQITYSIKKINELLSEGNQELVKVSSSELILDNKIQKYLQNYFLEMEFFSDVYHSKENRQLMILLTLSCSLEYLSLDHLILMLDSSRSTVVNDLKEVKRRLKKSEINVGYTRTKGYFLDGDEADIRYLVMKTVINFLHQDNGELFLESFLKKQLNIDYSEIESKILEASAKYNISFFENKLKEFTYCFILLSQRFKYEQPQKMISDFIDHQSNEYQFSLHVCNFFQIELSENILYISAWILGLSAGNIDNRTSDQPMIVKIIQRLIARFESLSGIRFLDKDAVTRRLYEHFRPSYYRLFYHLPIINPLAHKIKKEYPEMYALVNEAIRPLQPLFDRELPTDEIAFLTVHFAASAFEEQEEHVKRNRGLILCPNGIGTSIILQKELESLFPSIEFVVQDFRRKIASDSFDIVFTTTITTDMLSMKIPFIVVNPIMTSKEKFELIGRVYEILNDESLLDSKLAETLKVVKKYVTREQYEKIENELLIQADVNHSRIIIEEGGEYPLLSEITNKDLVKLQVEATNWEEAIRNSTDVLVSTGVATPSYIDGMIQTTKETGPYIVITKHVALPHARPEEGARRIGISISTLKTPVVFGNKENDPVKYVFGLSALDNQTHLTAMSELAELLDQESFYQVLDNATNPEEIIEYIKNFEKERM</sequence>
<dbReference type="InterPro" id="IPR002178">
    <property type="entry name" value="PTS_EIIA_type-2_dom"/>
</dbReference>
<dbReference type="PANTHER" id="PTHR36203:SF1">
    <property type="entry name" value="ASCORBATE-SPECIFIC PTS SYSTEM EIIA COMPONENT"/>
    <property type="match status" value="1"/>
</dbReference>
<proteinExistence type="predicted"/>
<evidence type="ECO:0000256" key="6">
    <source>
        <dbReference type="ARBA" id="ARBA00022683"/>
    </source>
</evidence>
<comment type="caution">
    <text evidence="15">The sequence shown here is derived from an EMBL/GenBank/DDBJ whole genome shotgun (WGS) entry which is preliminary data.</text>
</comment>
<dbReference type="InterPro" id="IPR007737">
    <property type="entry name" value="Mga_HTH"/>
</dbReference>
<dbReference type="InterPro" id="IPR036095">
    <property type="entry name" value="PTS_EIIB-like_sf"/>
</dbReference>
<dbReference type="Gene3D" id="1.10.10.10">
    <property type="entry name" value="Winged helix-like DNA-binding domain superfamily/Winged helix DNA-binding domain"/>
    <property type="match status" value="1"/>
</dbReference>
<gene>
    <name evidence="15" type="ORF">AUF17_16930</name>
</gene>
<feature type="domain" description="PTS EIIA type-2" evidence="12">
    <location>
        <begin position="539"/>
        <end position="682"/>
    </location>
</feature>
<keyword evidence="8" id="KW-0010">Activator</keyword>
<organism evidence="15 16">
    <name type="scientific">Enterococcus avium</name>
    <name type="common">Streptococcus avium</name>
    <dbReference type="NCBI Taxonomy" id="33945"/>
    <lineage>
        <taxon>Bacteria</taxon>
        <taxon>Bacillati</taxon>
        <taxon>Bacillota</taxon>
        <taxon>Bacilli</taxon>
        <taxon>Lactobacillales</taxon>
        <taxon>Enterococcaceae</taxon>
        <taxon>Enterococcus</taxon>
    </lineage>
</organism>
<dbReference type="GO" id="GO:0016301">
    <property type="term" value="F:kinase activity"/>
    <property type="evidence" value="ECO:0007669"/>
    <property type="project" value="UniProtKB-KW"/>
</dbReference>
<dbReference type="PANTHER" id="PTHR36203">
    <property type="entry name" value="ASCORBATE-SPECIFIC PTS SYSTEM EIIA COMPONENT"/>
    <property type="match status" value="1"/>
</dbReference>
<evidence type="ECO:0000256" key="3">
    <source>
        <dbReference type="ARBA" id="ARBA00022490"/>
    </source>
</evidence>